<dbReference type="SUPFAM" id="SSF52833">
    <property type="entry name" value="Thioredoxin-like"/>
    <property type="match status" value="1"/>
</dbReference>
<dbReference type="AlphaFoldDB" id="B3M2P1"/>
<dbReference type="Proteomes" id="UP000007801">
    <property type="component" value="Unassembled WGS sequence"/>
</dbReference>
<dbReference type="Gene3D" id="3.40.30.10">
    <property type="entry name" value="Glutaredoxin"/>
    <property type="match status" value="1"/>
</dbReference>
<dbReference type="GO" id="GO:0004364">
    <property type="term" value="F:glutathione transferase activity"/>
    <property type="evidence" value="ECO:0007669"/>
    <property type="project" value="EnsemblMetazoa"/>
</dbReference>
<dbReference type="EMBL" id="CH902617">
    <property type="protein sequence ID" value="EDV42362.1"/>
    <property type="molecule type" value="Genomic_DNA"/>
</dbReference>
<dbReference type="InterPro" id="IPR004045">
    <property type="entry name" value="Glutathione_S-Trfase_N"/>
</dbReference>
<dbReference type="PANTHER" id="PTHR43969">
    <property type="entry name" value="GLUTATHIONE S TRANSFERASE D10, ISOFORM A-RELATED"/>
    <property type="match status" value="1"/>
</dbReference>
<dbReference type="SMR" id="B3M2P1"/>
<dbReference type="FunCoup" id="B3M2P1">
    <property type="interactions" value="181"/>
</dbReference>
<sequence length="214" mass="24572">MDFYYFPASAPCRSVMMTAKALAIDLNMKLLNPMEGEQNKPEFLKINPQHTIPTLVDGDFSIWESRAILIYLVEQYGQDDSLYPQDPQKKAVVNQRLFFDMGTLFDSFLAAIYPQFKNNQPADPEAMKKVDSAFGHLNTFLEDQDYVAGDTLTIADIAILASVSTFEVVDYDFSPFPNVVRWYENAKEVTPGWDENWEGVLIIKNYIEKQRQKE</sequence>
<gene>
    <name evidence="4" type="primary">Dana\GF17947</name>
    <name evidence="4" type="synonym">dana_GLEANR_19209</name>
    <name evidence="4" type="ORF">GF17947</name>
</gene>
<dbReference type="SFLD" id="SFLDG01153">
    <property type="entry name" value="Main.4:_Theta-like"/>
    <property type="match status" value="1"/>
</dbReference>
<dbReference type="GO" id="GO:0004602">
    <property type="term" value="F:glutathione peroxidase activity"/>
    <property type="evidence" value="ECO:0007669"/>
    <property type="project" value="EnsemblMetazoa"/>
</dbReference>
<dbReference type="STRING" id="7217.B3M2P1"/>
<dbReference type="PROSITE" id="PS50404">
    <property type="entry name" value="GST_NTER"/>
    <property type="match status" value="1"/>
</dbReference>
<dbReference type="CDD" id="cd03177">
    <property type="entry name" value="GST_C_Delta_Epsilon"/>
    <property type="match status" value="1"/>
</dbReference>
<dbReference type="eggNOG" id="KOG0867">
    <property type="taxonomic scope" value="Eukaryota"/>
</dbReference>
<organism evidence="4 5">
    <name type="scientific">Drosophila ananassae</name>
    <name type="common">Fruit fly</name>
    <dbReference type="NCBI Taxonomy" id="7217"/>
    <lineage>
        <taxon>Eukaryota</taxon>
        <taxon>Metazoa</taxon>
        <taxon>Ecdysozoa</taxon>
        <taxon>Arthropoda</taxon>
        <taxon>Hexapoda</taxon>
        <taxon>Insecta</taxon>
        <taxon>Pterygota</taxon>
        <taxon>Neoptera</taxon>
        <taxon>Endopterygota</taxon>
        <taxon>Diptera</taxon>
        <taxon>Brachycera</taxon>
        <taxon>Muscomorpha</taxon>
        <taxon>Ephydroidea</taxon>
        <taxon>Drosophilidae</taxon>
        <taxon>Drosophila</taxon>
        <taxon>Sophophora</taxon>
    </lineage>
</organism>
<dbReference type="FunFam" id="1.20.1050.10:FF:000007">
    <property type="entry name" value="Glutathione S-transferase 1-1"/>
    <property type="match status" value="1"/>
</dbReference>
<dbReference type="InterPro" id="IPR004046">
    <property type="entry name" value="GST_C"/>
</dbReference>
<dbReference type="Gene3D" id="1.20.1050.10">
    <property type="match status" value="1"/>
</dbReference>
<dbReference type="InterPro" id="IPR040079">
    <property type="entry name" value="Glutathione_S-Trfase"/>
</dbReference>
<dbReference type="SFLD" id="SFLDS00019">
    <property type="entry name" value="Glutathione_Transferase_(cytos"/>
    <property type="match status" value="1"/>
</dbReference>
<evidence type="ECO:0000313" key="5">
    <source>
        <dbReference type="Proteomes" id="UP000007801"/>
    </source>
</evidence>
<dbReference type="PROSITE" id="PS50405">
    <property type="entry name" value="GST_CTER"/>
    <property type="match status" value="1"/>
</dbReference>
<dbReference type="InterPro" id="IPR010987">
    <property type="entry name" value="Glutathione-S-Trfase_C-like"/>
</dbReference>
<dbReference type="FunFam" id="3.40.30.10:FF:000034">
    <property type="entry name" value="glutathione S-transferase 1"/>
    <property type="match status" value="1"/>
</dbReference>
<dbReference type="Pfam" id="PF13417">
    <property type="entry name" value="GST_N_3"/>
    <property type="match status" value="1"/>
</dbReference>
<accession>B3M2P1</accession>
<dbReference type="OrthoDB" id="2309723at2759"/>
<dbReference type="PhylomeDB" id="B3M2P1"/>
<comment type="subunit">
    <text evidence="1">Homodimer.</text>
</comment>
<proteinExistence type="predicted"/>
<dbReference type="InParanoid" id="B3M2P1"/>
<dbReference type="HOGENOM" id="CLU_011226_2_1_1"/>
<dbReference type="CTD" id="48341"/>
<dbReference type="InterPro" id="IPR036249">
    <property type="entry name" value="Thioredoxin-like_sf"/>
</dbReference>
<dbReference type="CDD" id="cd03045">
    <property type="entry name" value="GST_N_Delta_Epsilon"/>
    <property type="match status" value="1"/>
</dbReference>
<evidence type="ECO:0000259" key="2">
    <source>
        <dbReference type="PROSITE" id="PS50404"/>
    </source>
</evidence>
<dbReference type="KEGG" id="dan:6500728"/>
<dbReference type="GO" id="GO:0006749">
    <property type="term" value="P:glutathione metabolic process"/>
    <property type="evidence" value="ECO:0007669"/>
    <property type="project" value="EnsemblMetazoa"/>
</dbReference>
<feature type="domain" description="GST C-terminal" evidence="3">
    <location>
        <begin position="86"/>
        <end position="214"/>
    </location>
</feature>
<dbReference type="PANTHER" id="PTHR43969:SF9">
    <property type="entry name" value="GLUTATHIONE S TRANSFERASE D10, ISOFORM A-RELATED"/>
    <property type="match status" value="1"/>
</dbReference>
<dbReference type="InterPro" id="IPR036282">
    <property type="entry name" value="Glutathione-S-Trfase_C_sf"/>
</dbReference>
<dbReference type="SFLD" id="SFLDG00358">
    <property type="entry name" value="Main_(cytGST)"/>
    <property type="match status" value="1"/>
</dbReference>
<name>B3M2P1_DROAN</name>
<feature type="domain" description="GST N-terminal" evidence="2">
    <location>
        <begin position="1"/>
        <end position="80"/>
    </location>
</feature>
<dbReference type="GeneID" id="6500728"/>
<evidence type="ECO:0000256" key="1">
    <source>
        <dbReference type="ARBA" id="ARBA00011738"/>
    </source>
</evidence>
<evidence type="ECO:0000313" key="4">
    <source>
        <dbReference type="EMBL" id="EDV42362.1"/>
    </source>
</evidence>
<evidence type="ECO:0000259" key="3">
    <source>
        <dbReference type="PROSITE" id="PS50405"/>
    </source>
</evidence>
<reference evidence="4 5" key="1">
    <citation type="journal article" date="2007" name="Nature">
        <title>Evolution of genes and genomes on the Drosophila phylogeny.</title>
        <authorList>
            <consortium name="Drosophila 12 Genomes Consortium"/>
            <person name="Clark A.G."/>
            <person name="Eisen M.B."/>
            <person name="Smith D.R."/>
            <person name="Bergman C.M."/>
            <person name="Oliver B."/>
            <person name="Markow T.A."/>
            <person name="Kaufman T.C."/>
            <person name="Kellis M."/>
            <person name="Gelbart W."/>
            <person name="Iyer V.N."/>
            <person name="Pollard D.A."/>
            <person name="Sackton T.B."/>
            <person name="Larracuente A.M."/>
            <person name="Singh N.D."/>
            <person name="Abad J.P."/>
            <person name="Abt D.N."/>
            <person name="Adryan B."/>
            <person name="Aguade M."/>
            <person name="Akashi H."/>
            <person name="Anderson W.W."/>
            <person name="Aquadro C.F."/>
            <person name="Ardell D.H."/>
            <person name="Arguello R."/>
            <person name="Artieri C.G."/>
            <person name="Barbash D.A."/>
            <person name="Barker D."/>
            <person name="Barsanti P."/>
            <person name="Batterham P."/>
            <person name="Batzoglou S."/>
            <person name="Begun D."/>
            <person name="Bhutkar A."/>
            <person name="Blanco E."/>
            <person name="Bosak S.A."/>
            <person name="Bradley R.K."/>
            <person name="Brand A.D."/>
            <person name="Brent M.R."/>
            <person name="Brooks A.N."/>
            <person name="Brown R.H."/>
            <person name="Butlin R.K."/>
            <person name="Caggese C."/>
            <person name="Calvi B.R."/>
            <person name="Bernardo de Carvalho A."/>
            <person name="Caspi A."/>
            <person name="Castrezana S."/>
            <person name="Celniker S.E."/>
            <person name="Chang J.L."/>
            <person name="Chapple C."/>
            <person name="Chatterji S."/>
            <person name="Chinwalla A."/>
            <person name="Civetta A."/>
            <person name="Clifton S.W."/>
            <person name="Comeron J.M."/>
            <person name="Costello J.C."/>
            <person name="Coyne J.A."/>
            <person name="Daub J."/>
            <person name="David R.G."/>
            <person name="Delcher A.L."/>
            <person name="Delehaunty K."/>
            <person name="Do C.B."/>
            <person name="Ebling H."/>
            <person name="Edwards K."/>
            <person name="Eickbush T."/>
            <person name="Evans J.D."/>
            <person name="Filipski A."/>
            <person name="Findeiss S."/>
            <person name="Freyhult E."/>
            <person name="Fulton L."/>
            <person name="Fulton R."/>
            <person name="Garcia A.C."/>
            <person name="Gardiner A."/>
            <person name="Garfield D.A."/>
            <person name="Garvin B.E."/>
            <person name="Gibson G."/>
            <person name="Gilbert D."/>
            <person name="Gnerre S."/>
            <person name="Godfrey J."/>
            <person name="Good R."/>
            <person name="Gotea V."/>
            <person name="Gravely B."/>
            <person name="Greenberg A.J."/>
            <person name="Griffiths-Jones S."/>
            <person name="Gross S."/>
            <person name="Guigo R."/>
            <person name="Gustafson E.A."/>
            <person name="Haerty W."/>
            <person name="Hahn M.W."/>
            <person name="Halligan D.L."/>
            <person name="Halpern A.L."/>
            <person name="Halter G.M."/>
            <person name="Han M.V."/>
            <person name="Heger A."/>
            <person name="Hillier L."/>
            <person name="Hinrichs A.S."/>
            <person name="Holmes I."/>
            <person name="Hoskins R.A."/>
            <person name="Hubisz M.J."/>
            <person name="Hultmark D."/>
            <person name="Huntley M.A."/>
            <person name="Jaffe D.B."/>
            <person name="Jagadeeshan S."/>
            <person name="Jeck W.R."/>
            <person name="Johnson J."/>
            <person name="Jones C.D."/>
            <person name="Jordan W.C."/>
            <person name="Karpen G.H."/>
            <person name="Kataoka E."/>
            <person name="Keightley P.D."/>
            <person name="Kheradpour P."/>
            <person name="Kirkness E.F."/>
            <person name="Koerich L.B."/>
            <person name="Kristiansen K."/>
            <person name="Kudrna D."/>
            <person name="Kulathinal R.J."/>
            <person name="Kumar S."/>
            <person name="Kwok R."/>
            <person name="Lander E."/>
            <person name="Langley C.H."/>
            <person name="Lapoint R."/>
            <person name="Lazzaro B.P."/>
            <person name="Lee S.J."/>
            <person name="Levesque L."/>
            <person name="Li R."/>
            <person name="Lin C.F."/>
            <person name="Lin M.F."/>
            <person name="Lindblad-Toh K."/>
            <person name="Llopart A."/>
            <person name="Long M."/>
            <person name="Low L."/>
            <person name="Lozovsky E."/>
            <person name="Lu J."/>
            <person name="Luo M."/>
            <person name="Machado C.A."/>
            <person name="Makalowski W."/>
            <person name="Marzo M."/>
            <person name="Matsuda M."/>
            <person name="Matzkin L."/>
            <person name="McAllister B."/>
            <person name="McBride C.S."/>
            <person name="McKernan B."/>
            <person name="McKernan K."/>
            <person name="Mendez-Lago M."/>
            <person name="Minx P."/>
            <person name="Mollenhauer M.U."/>
            <person name="Montooth K."/>
            <person name="Mount S.M."/>
            <person name="Mu X."/>
            <person name="Myers E."/>
            <person name="Negre B."/>
            <person name="Newfeld S."/>
            <person name="Nielsen R."/>
            <person name="Noor M.A."/>
            <person name="O'Grady P."/>
            <person name="Pachter L."/>
            <person name="Papaceit M."/>
            <person name="Parisi M.J."/>
            <person name="Parisi M."/>
            <person name="Parts L."/>
            <person name="Pedersen J.S."/>
            <person name="Pesole G."/>
            <person name="Phillippy A.M."/>
            <person name="Ponting C.P."/>
            <person name="Pop M."/>
            <person name="Porcelli D."/>
            <person name="Powell J.R."/>
            <person name="Prohaska S."/>
            <person name="Pruitt K."/>
            <person name="Puig M."/>
            <person name="Quesneville H."/>
            <person name="Ram K.R."/>
            <person name="Rand D."/>
            <person name="Rasmussen M.D."/>
            <person name="Reed L.K."/>
            <person name="Reenan R."/>
            <person name="Reily A."/>
            <person name="Remington K.A."/>
            <person name="Rieger T.T."/>
            <person name="Ritchie M.G."/>
            <person name="Robin C."/>
            <person name="Rogers Y.H."/>
            <person name="Rohde C."/>
            <person name="Rozas J."/>
            <person name="Rubenfield M.J."/>
            <person name="Ruiz A."/>
            <person name="Russo S."/>
            <person name="Salzberg S.L."/>
            <person name="Sanchez-Gracia A."/>
            <person name="Saranga D.J."/>
            <person name="Sato H."/>
            <person name="Schaeffer S.W."/>
            <person name="Schatz M.C."/>
            <person name="Schlenke T."/>
            <person name="Schwartz R."/>
            <person name="Segarra C."/>
            <person name="Singh R.S."/>
            <person name="Sirot L."/>
            <person name="Sirota M."/>
            <person name="Sisneros N.B."/>
            <person name="Smith C.D."/>
            <person name="Smith T.F."/>
            <person name="Spieth J."/>
            <person name="Stage D.E."/>
            <person name="Stark A."/>
            <person name="Stephan W."/>
            <person name="Strausberg R.L."/>
            <person name="Strempel S."/>
            <person name="Sturgill D."/>
            <person name="Sutton G."/>
            <person name="Sutton G.G."/>
            <person name="Tao W."/>
            <person name="Teichmann S."/>
            <person name="Tobari Y.N."/>
            <person name="Tomimura Y."/>
            <person name="Tsolas J.M."/>
            <person name="Valente V.L."/>
            <person name="Venter E."/>
            <person name="Venter J.C."/>
            <person name="Vicario S."/>
            <person name="Vieira F.G."/>
            <person name="Vilella A.J."/>
            <person name="Villasante A."/>
            <person name="Walenz B."/>
            <person name="Wang J."/>
            <person name="Wasserman M."/>
            <person name="Watts T."/>
            <person name="Wilson D."/>
            <person name="Wilson R.K."/>
            <person name="Wing R.A."/>
            <person name="Wolfner M.F."/>
            <person name="Wong A."/>
            <person name="Wong G.K."/>
            <person name="Wu C.I."/>
            <person name="Wu G."/>
            <person name="Yamamoto D."/>
            <person name="Yang H.P."/>
            <person name="Yang S.P."/>
            <person name="Yorke J.A."/>
            <person name="Yoshida K."/>
            <person name="Zdobnov E."/>
            <person name="Zhang P."/>
            <person name="Zhang Y."/>
            <person name="Zimin A.V."/>
            <person name="Baldwin J."/>
            <person name="Abdouelleil A."/>
            <person name="Abdulkadir J."/>
            <person name="Abebe A."/>
            <person name="Abera B."/>
            <person name="Abreu J."/>
            <person name="Acer S.C."/>
            <person name="Aftuck L."/>
            <person name="Alexander A."/>
            <person name="An P."/>
            <person name="Anderson E."/>
            <person name="Anderson S."/>
            <person name="Arachi H."/>
            <person name="Azer M."/>
            <person name="Bachantsang P."/>
            <person name="Barry A."/>
            <person name="Bayul T."/>
            <person name="Berlin A."/>
            <person name="Bessette D."/>
            <person name="Bloom T."/>
            <person name="Blye J."/>
            <person name="Boguslavskiy L."/>
            <person name="Bonnet C."/>
            <person name="Boukhgalter B."/>
            <person name="Bourzgui I."/>
            <person name="Brown A."/>
            <person name="Cahill P."/>
            <person name="Channer S."/>
            <person name="Cheshatsang Y."/>
            <person name="Chuda L."/>
            <person name="Citroen M."/>
            <person name="Collymore A."/>
            <person name="Cooke P."/>
            <person name="Costello M."/>
            <person name="D'Aco K."/>
            <person name="Daza R."/>
            <person name="De Haan G."/>
            <person name="DeGray S."/>
            <person name="DeMaso C."/>
            <person name="Dhargay N."/>
            <person name="Dooley K."/>
            <person name="Dooley E."/>
            <person name="Doricent M."/>
            <person name="Dorje P."/>
            <person name="Dorjee K."/>
            <person name="Dupes A."/>
            <person name="Elong R."/>
            <person name="Falk J."/>
            <person name="Farina A."/>
            <person name="Faro S."/>
            <person name="Ferguson D."/>
            <person name="Fisher S."/>
            <person name="Foley C.D."/>
            <person name="Franke A."/>
            <person name="Friedrich D."/>
            <person name="Gadbois L."/>
            <person name="Gearin G."/>
            <person name="Gearin C.R."/>
            <person name="Giannoukos G."/>
            <person name="Goode T."/>
            <person name="Graham J."/>
            <person name="Grandbois E."/>
            <person name="Grewal S."/>
            <person name="Gyaltsen K."/>
            <person name="Hafez N."/>
            <person name="Hagos B."/>
            <person name="Hall J."/>
            <person name="Henson C."/>
            <person name="Hollinger A."/>
            <person name="Honan T."/>
            <person name="Huard M.D."/>
            <person name="Hughes L."/>
            <person name="Hurhula B."/>
            <person name="Husby M.E."/>
            <person name="Kamat A."/>
            <person name="Kanga B."/>
            <person name="Kashin S."/>
            <person name="Khazanovich D."/>
            <person name="Kisner P."/>
            <person name="Lance K."/>
            <person name="Lara M."/>
            <person name="Lee W."/>
            <person name="Lennon N."/>
            <person name="Letendre F."/>
            <person name="LeVine R."/>
            <person name="Lipovsky A."/>
            <person name="Liu X."/>
            <person name="Liu J."/>
            <person name="Liu S."/>
            <person name="Lokyitsang T."/>
            <person name="Lokyitsang Y."/>
            <person name="Lubonja R."/>
            <person name="Lui A."/>
            <person name="MacDonald P."/>
            <person name="Magnisalis V."/>
            <person name="Maru K."/>
            <person name="Matthews C."/>
            <person name="McCusker W."/>
            <person name="McDonough S."/>
            <person name="Mehta T."/>
            <person name="Meldrim J."/>
            <person name="Meneus L."/>
            <person name="Mihai O."/>
            <person name="Mihalev A."/>
            <person name="Mihova T."/>
            <person name="Mittelman R."/>
            <person name="Mlenga V."/>
            <person name="Montmayeur A."/>
            <person name="Mulrain L."/>
            <person name="Navidi A."/>
            <person name="Naylor J."/>
            <person name="Negash T."/>
            <person name="Nguyen T."/>
            <person name="Nguyen N."/>
            <person name="Nicol R."/>
            <person name="Norbu C."/>
            <person name="Norbu N."/>
            <person name="Novod N."/>
            <person name="O'Neill B."/>
            <person name="Osman S."/>
            <person name="Markiewicz E."/>
            <person name="Oyono O.L."/>
            <person name="Patti C."/>
            <person name="Phunkhang P."/>
            <person name="Pierre F."/>
            <person name="Priest M."/>
            <person name="Raghuraman S."/>
            <person name="Rege F."/>
            <person name="Reyes R."/>
            <person name="Rise C."/>
            <person name="Rogov P."/>
            <person name="Ross K."/>
            <person name="Ryan E."/>
            <person name="Settipalli S."/>
            <person name="Shea T."/>
            <person name="Sherpa N."/>
            <person name="Shi L."/>
            <person name="Shih D."/>
            <person name="Sparrow T."/>
            <person name="Spaulding J."/>
            <person name="Stalker J."/>
            <person name="Stange-Thomann N."/>
            <person name="Stavropoulos S."/>
            <person name="Stone C."/>
            <person name="Strader C."/>
            <person name="Tesfaye S."/>
            <person name="Thomson T."/>
            <person name="Thoulutsang Y."/>
            <person name="Thoulutsang D."/>
            <person name="Topham K."/>
            <person name="Topping I."/>
            <person name="Tsamla T."/>
            <person name="Vassiliev H."/>
            <person name="Vo A."/>
            <person name="Wangchuk T."/>
            <person name="Wangdi T."/>
            <person name="Weiand M."/>
            <person name="Wilkinson J."/>
            <person name="Wilson A."/>
            <person name="Yadav S."/>
            <person name="Young G."/>
            <person name="Yu Q."/>
            <person name="Zembek L."/>
            <person name="Zhong D."/>
            <person name="Zimmer A."/>
            <person name="Zwirko Z."/>
            <person name="Jaffe D.B."/>
            <person name="Alvarez P."/>
            <person name="Brockman W."/>
            <person name="Butler J."/>
            <person name="Chin C."/>
            <person name="Gnerre S."/>
            <person name="Grabherr M."/>
            <person name="Kleber M."/>
            <person name="Mauceli E."/>
            <person name="MacCallum I."/>
        </authorList>
    </citation>
    <scope>NUCLEOTIDE SEQUENCE [LARGE SCALE GENOMIC DNA]</scope>
    <source>
        <strain evidence="5">Tucson 14024-0371.13</strain>
    </source>
</reference>
<dbReference type="OMA" id="SFYQAIF"/>
<evidence type="ECO:0008006" key="6">
    <source>
        <dbReference type="Google" id="ProtNLM"/>
    </source>
</evidence>
<protein>
    <recommendedName>
        <fullName evidence="6">Glutathione transferase</fullName>
    </recommendedName>
</protein>
<dbReference type="SUPFAM" id="SSF47616">
    <property type="entry name" value="GST C-terminal domain-like"/>
    <property type="match status" value="1"/>
</dbReference>
<dbReference type="Pfam" id="PF00043">
    <property type="entry name" value="GST_C"/>
    <property type="match status" value="1"/>
</dbReference>
<keyword evidence="5" id="KW-1185">Reference proteome</keyword>